<dbReference type="Proteomes" id="UP001648503">
    <property type="component" value="Unassembled WGS sequence"/>
</dbReference>
<feature type="compositionally biased region" description="Low complexity" evidence="1">
    <location>
        <begin position="150"/>
        <end position="162"/>
    </location>
</feature>
<proteinExistence type="predicted"/>
<feature type="compositionally biased region" description="Polar residues" evidence="1">
    <location>
        <begin position="288"/>
        <end position="297"/>
    </location>
</feature>
<feature type="region of interest" description="Disordered" evidence="1">
    <location>
        <begin position="1"/>
        <end position="169"/>
    </location>
</feature>
<gene>
    <name evidence="2" type="ORF">BASA50_008209</name>
</gene>
<protein>
    <recommendedName>
        <fullName evidence="4">RRM domain-containing protein</fullName>
    </recommendedName>
</protein>
<sequence length="484" mass="52348">MYVPPGKRQEQQRQEQQWQQEQAQLRVDAHEKLKGTTVQSGSAAPPTDSQSLVAGYDGHALIESSCDERSGPPQRQGQSQSQIASTANASMVSGGINGRWERGLTMRSTRPTNAHQADITANGGGKSSSDIQEDRSTKATAPLTNRNDGGRSSWRRSGSSQSIKQSGYPAVSISTNANADASSLFPLADKSDPQSKSISNASLTKRVTEASPGIAINVHKAATDDCSDSSVLYQNRHLPNNVWNAITHKSEGQLSVEPISRSLSRSGIDQLESAMSKMGISGIPLSRNISEPLSTSKGPIYTNRHTDQRPIKHGKNNSPTARLQLPLDPTGAETRVLELTGIPTTLKHADIRLLLSDPLKRPGSFTLHNSTDTSAYAVFPTSAAARMAYHYVKDDCTMKVVPYVEMSASTLESPLFAPACRPVTTDMAARRLISGALGIRTPKKSQAALEEDRRKMQDARLAKEKKLQVVERAQEDSEPSAWDA</sequence>
<keyword evidence="3" id="KW-1185">Reference proteome</keyword>
<dbReference type="InterPro" id="IPR039884">
    <property type="entry name" value="R3HC1/R3HCL"/>
</dbReference>
<evidence type="ECO:0008006" key="4">
    <source>
        <dbReference type="Google" id="ProtNLM"/>
    </source>
</evidence>
<feature type="compositionally biased region" description="Basic and acidic residues" evidence="1">
    <location>
        <begin position="450"/>
        <end position="462"/>
    </location>
</feature>
<dbReference type="EMBL" id="JAFCIX010000388">
    <property type="protein sequence ID" value="KAH6592219.1"/>
    <property type="molecule type" value="Genomic_DNA"/>
</dbReference>
<organism evidence="2 3">
    <name type="scientific">Batrachochytrium salamandrivorans</name>
    <dbReference type="NCBI Taxonomy" id="1357716"/>
    <lineage>
        <taxon>Eukaryota</taxon>
        <taxon>Fungi</taxon>
        <taxon>Fungi incertae sedis</taxon>
        <taxon>Chytridiomycota</taxon>
        <taxon>Chytridiomycota incertae sedis</taxon>
        <taxon>Chytridiomycetes</taxon>
        <taxon>Rhizophydiales</taxon>
        <taxon>Rhizophydiales incertae sedis</taxon>
        <taxon>Batrachochytrium</taxon>
    </lineage>
</organism>
<evidence type="ECO:0000313" key="2">
    <source>
        <dbReference type="EMBL" id="KAH6592219.1"/>
    </source>
</evidence>
<feature type="compositionally biased region" description="Polar residues" evidence="1">
    <location>
        <begin position="138"/>
        <end position="147"/>
    </location>
</feature>
<accession>A0ABQ8F4W0</accession>
<comment type="caution">
    <text evidence="2">The sequence shown here is derived from an EMBL/GenBank/DDBJ whole genome shotgun (WGS) entry which is preliminary data.</text>
</comment>
<feature type="compositionally biased region" description="Polar residues" evidence="1">
    <location>
        <begin position="106"/>
        <end position="115"/>
    </location>
</feature>
<reference evidence="2 3" key="1">
    <citation type="submission" date="2021-02" db="EMBL/GenBank/DDBJ databases">
        <title>Variation within the Batrachochytrium salamandrivorans European outbreak.</title>
        <authorList>
            <person name="Kelly M."/>
            <person name="Pasmans F."/>
            <person name="Shea T.P."/>
            <person name="Munoz J.F."/>
            <person name="Carranza S."/>
            <person name="Cuomo C.A."/>
            <person name="Martel A."/>
        </authorList>
    </citation>
    <scope>NUCLEOTIDE SEQUENCE [LARGE SCALE GENOMIC DNA]</scope>
    <source>
        <strain evidence="2 3">AMFP18/2</strain>
    </source>
</reference>
<dbReference type="PANTHER" id="PTHR21678">
    <property type="entry name" value="GROWTH INHIBITION AND DIFFERENTIATION RELATED PROTEIN 88"/>
    <property type="match status" value="1"/>
</dbReference>
<feature type="region of interest" description="Disordered" evidence="1">
    <location>
        <begin position="288"/>
        <end position="326"/>
    </location>
</feature>
<name>A0ABQ8F4W0_9FUNG</name>
<feature type="compositionally biased region" description="Low complexity" evidence="1">
    <location>
        <begin position="71"/>
        <end position="82"/>
    </location>
</feature>
<feature type="compositionally biased region" description="Polar residues" evidence="1">
    <location>
        <begin position="36"/>
        <end position="52"/>
    </location>
</feature>
<dbReference type="PANTHER" id="PTHR21678:SF0">
    <property type="entry name" value="C3H1-TYPE DOMAIN-CONTAINING PROTEIN"/>
    <property type="match status" value="1"/>
</dbReference>
<evidence type="ECO:0000256" key="1">
    <source>
        <dbReference type="SAM" id="MobiDB-lite"/>
    </source>
</evidence>
<feature type="region of interest" description="Disordered" evidence="1">
    <location>
        <begin position="443"/>
        <end position="462"/>
    </location>
</feature>
<evidence type="ECO:0000313" key="3">
    <source>
        <dbReference type="Proteomes" id="UP001648503"/>
    </source>
</evidence>
<feature type="compositionally biased region" description="Low complexity" evidence="1">
    <location>
        <begin position="14"/>
        <end position="26"/>
    </location>
</feature>